<keyword evidence="1" id="KW-0805">Transcription regulation</keyword>
<dbReference type="InterPro" id="IPR018062">
    <property type="entry name" value="HTH_AraC-typ_CS"/>
</dbReference>
<evidence type="ECO:0000259" key="5">
    <source>
        <dbReference type="PROSITE" id="PS01124"/>
    </source>
</evidence>
<dbReference type="InterPro" id="IPR050204">
    <property type="entry name" value="AraC_XylS_family_regulators"/>
</dbReference>
<dbReference type="PANTHER" id="PTHR46796">
    <property type="entry name" value="HTH-TYPE TRANSCRIPTIONAL ACTIVATOR RHAS-RELATED"/>
    <property type="match status" value="1"/>
</dbReference>
<protein>
    <recommendedName>
        <fullName evidence="5">HTH araC/xylS-type domain-containing protein</fullName>
    </recommendedName>
</protein>
<evidence type="ECO:0000256" key="2">
    <source>
        <dbReference type="ARBA" id="ARBA00023125"/>
    </source>
</evidence>
<dbReference type="InterPro" id="IPR009057">
    <property type="entry name" value="Homeodomain-like_sf"/>
</dbReference>
<dbReference type="InterPro" id="IPR020449">
    <property type="entry name" value="Tscrpt_reg_AraC-type_HTH"/>
</dbReference>
<dbReference type="EMBL" id="LYMM01000040">
    <property type="protein sequence ID" value="PNU04110.1"/>
    <property type="molecule type" value="Genomic_DNA"/>
</dbReference>
<dbReference type="GO" id="GO:0003700">
    <property type="term" value="F:DNA-binding transcription factor activity"/>
    <property type="evidence" value="ECO:0007669"/>
    <property type="project" value="InterPro"/>
</dbReference>
<dbReference type="Pfam" id="PF12833">
    <property type="entry name" value="HTH_18"/>
    <property type="match status" value="1"/>
</dbReference>
<sequence>MLATGKMGHAAMTLSELLGELRLSGRTWCYGDLAERAGFAVAGGDAVFVHAVIHGSVRLACASGAMAQLGPGEVALVLSGEAHALRTGIDAVAATHDVLRRDEDTDLPLTRRFGEGRVAARVLSARLQASWPDGVGRAGLPAVLRGAETVLRADAWAQAGMGAGATALLTRLAEALMIAALRADPACRGILSGEARDAVAEAMQLIAANPAHPWTVASLARAVGMGRSNFAALFSGVAGKAPMEVVAEHRMEHAASLLRLGRMKVAEIAELAGYGSEAAFSRRFSRHFGTTPSRMREAARQAREAAAPSPAFRAMLADARQTGGRVGPGPSAAQSPAAGAAPIGSIARGRVLATRTRSG</sequence>
<name>A0A2K2FZA0_9SPHN</name>
<dbReference type="SUPFAM" id="SSF46689">
    <property type="entry name" value="Homeodomain-like"/>
    <property type="match status" value="2"/>
</dbReference>
<feature type="compositionally biased region" description="Low complexity" evidence="4">
    <location>
        <begin position="328"/>
        <end position="340"/>
    </location>
</feature>
<evidence type="ECO:0000313" key="6">
    <source>
        <dbReference type="EMBL" id="PNU04110.1"/>
    </source>
</evidence>
<gene>
    <name evidence="6" type="ORF">A8V01_05820</name>
</gene>
<keyword evidence="2" id="KW-0238">DNA-binding</keyword>
<comment type="caution">
    <text evidence="6">The sequence shown here is derived from an EMBL/GenBank/DDBJ whole genome shotgun (WGS) entry which is preliminary data.</text>
</comment>
<dbReference type="GO" id="GO:0043565">
    <property type="term" value="F:sequence-specific DNA binding"/>
    <property type="evidence" value="ECO:0007669"/>
    <property type="project" value="InterPro"/>
</dbReference>
<proteinExistence type="predicted"/>
<dbReference type="PROSITE" id="PS00041">
    <property type="entry name" value="HTH_ARAC_FAMILY_1"/>
    <property type="match status" value="1"/>
</dbReference>
<dbReference type="SMART" id="SM00342">
    <property type="entry name" value="HTH_ARAC"/>
    <property type="match status" value="1"/>
</dbReference>
<dbReference type="PRINTS" id="PR00032">
    <property type="entry name" value="HTHARAC"/>
</dbReference>
<evidence type="ECO:0000256" key="3">
    <source>
        <dbReference type="ARBA" id="ARBA00023163"/>
    </source>
</evidence>
<dbReference type="InterPro" id="IPR032783">
    <property type="entry name" value="AraC_lig"/>
</dbReference>
<feature type="region of interest" description="Disordered" evidence="4">
    <location>
        <begin position="321"/>
        <end position="340"/>
    </location>
</feature>
<dbReference type="RefSeq" id="WP_103096709.1">
    <property type="nucleotide sequence ID" value="NZ_LYMM01000040.1"/>
</dbReference>
<keyword evidence="3" id="KW-0804">Transcription</keyword>
<dbReference type="Proteomes" id="UP000236327">
    <property type="component" value="Unassembled WGS sequence"/>
</dbReference>
<dbReference type="PROSITE" id="PS01124">
    <property type="entry name" value="HTH_ARAC_FAMILY_2"/>
    <property type="match status" value="1"/>
</dbReference>
<reference evidence="6 7" key="1">
    <citation type="submission" date="2016-05" db="EMBL/GenBank/DDBJ databases">
        <title>Complete genome sequence of Novosphingobium guangzhouense SA925(T).</title>
        <authorList>
            <person name="Sha S."/>
        </authorList>
    </citation>
    <scope>NUCLEOTIDE SEQUENCE [LARGE SCALE GENOMIC DNA]</scope>
    <source>
        <strain evidence="6 7">SA925</strain>
    </source>
</reference>
<evidence type="ECO:0000256" key="4">
    <source>
        <dbReference type="SAM" id="MobiDB-lite"/>
    </source>
</evidence>
<dbReference type="InterPro" id="IPR018060">
    <property type="entry name" value="HTH_AraC"/>
</dbReference>
<dbReference type="Gene3D" id="1.10.10.60">
    <property type="entry name" value="Homeodomain-like"/>
    <property type="match status" value="2"/>
</dbReference>
<feature type="domain" description="HTH araC/xylS-type" evidence="5">
    <location>
        <begin position="200"/>
        <end position="298"/>
    </location>
</feature>
<dbReference type="OrthoDB" id="9802263at2"/>
<organism evidence="6 7">
    <name type="scientific">Novosphingobium guangzhouense</name>
    <dbReference type="NCBI Taxonomy" id="1850347"/>
    <lineage>
        <taxon>Bacteria</taxon>
        <taxon>Pseudomonadati</taxon>
        <taxon>Pseudomonadota</taxon>
        <taxon>Alphaproteobacteria</taxon>
        <taxon>Sphingomonadales</taxon>
        <taxon>Sphingomonadaceae</taxon>
        <taxon>Novosphingobium</taxon>
    </lineage>
</organism>
<evidence type="ECO:0000313" key="7">
    <source>
        <dbReference type="Proteomes" id="UP000236327"/>
    </source>
</evidence>
<accession>A0A2K2FZA0</accession>
<keyword evidence="7" id="KW-1185">Reference proteome</keyword>
<dbReference type="Pfam" id="PF12852">
    <property type="entry name" value="Cupin_6"/>
    <property type="match status" value="1"/>
</dbReference>
<dbReference type="AlphaFoldDB" id="A0A2K2FZA0"/>
<evidence type="ECO:0000256" key="1">
    <source>
        <dbReference type="ARBA" id="ARBA00023015"/>
    </source>
</evidence>
<dbReference type="PANTHER" id="PTHR46796:SF13">
    <property type="entry name" value="HTH-TYPE TRANSCRIPTIONAL ACTIVATOR RHAS"/>
    <property type="match status" value="1"/>
</dbReference>